<dbReference type="GO" id="GO:0005634">
    <property type="term" value="C:nucleus"/>
    <property type="evidence" value="ECO:0007669"/>
    <property type="project" value="TreeGrafter"/>
</dbReference>
<keyword evidence="4" id="KW-1185">Reference proteome</keyword>
<dbReference type="Proteomes" id="UP000009046">
    <property type="component" value="Unassembled WGS sequence"/>
</dbReference>
<dbReference type="EMBL" id="DS235049">
    <property type="protein sequence ID" value="EEB10992.1"/>
    <property type="molecule type" value="Genomic_DNA"/>
</dbReference>
<dbReference type="InParanoid" id="E0VC86"/>
<sequence length="197" mass="22186">MTSKDSHDPGWNDPPIFTYDKAAAIQTAAATKKGVTLNKRVAFPIEGKINLPQNESSTNNAFNIPSSKPPSCQMPPLPVKVTQSALKSESDETNLNCKTSNIEKDKINEIKQNFQIDSNCDNEILKRFKIMETMWNDDKLDNDVRLKIFELSEAYANNNLDLANRIQQGLMVDKISQCSSWMSGIRQLINQKRSFSS</sequence>
<dbReference type="Pfam" id="PF07304">
    <property type="entry name" value="SRA1"/>
    <property type="match status" value="1"/>
</dbReference>
<dbReference type="InterPro" id="IPR009917">
    <property type="entry name" value="SRA1/Sec31"/>
</dbReference>
<name>E0VC86_PEDHC</name>
<dbReference type="PANTHER" id="PTHR18834">
    <property type="entry name" value="STEROID RECEPTOR RNA ACTIVATOR 1"/>
    <property type="match status" value="1"/>
</dbReference>
<dbReference type="GeneID" id="8231479"/>
<reference evidence="3" key="3">
    <citation type="submission" date="2021-02" db="UniProtKB">
        <authorList>
            <consortium name="EnsemblMetazoa"/>
        </authorList>
    </citation>
    <scope>IDENTIFICATION</scope>
    <source>
        <strain evidence="3">USDA</strain>
    </source>
</reference>
<dbReference type="GO" id="GO:0003713">
    <property type="term" value="F:transcription coactivator activity"/>
    <property type="evidence" value="ECO:0007669"/>
    <property type="project" value="InterPro"/>
</dbReference>
<dbReference type="RefSeq" id="XP_002423730.1">
    <property type="nucleotide sequence ID" value="XM_002423685.1"/>
</dbReference>
<dbReference type="VEuPathDB" id="VectorBase:PHUM081750"/>
<evidence type="ECO:0000313" key="4">
    <source>
        <dbReference type="Proteomes" id="UP000009046"/>
    </source>
</evidence>
<dbReference type="eggNOG" id="ENOG502RZ38">
    <property type="taxonomic scope" value="Eukaryota"/>
</dbReference>
<protein>
    <submittedName>
        <fullName evidence="2 3">Steroid receptor RNA activator, putative</fullName>
    </submittedName>
</protein>
<dbReference type="GO" id="GO:0006357">
    <property type="term" value="P:regulation of transcription by RNA polymerase II"/>
    <property type="evidence" value="ECO:0007669"/>
    <property type="project" value="InterPro"/>
</dbReference>
<organism>
    <name type="scientific">Pediculus humanus subsp. corporis</name>
    <name type="common">Body louse</name>
    <dbReference type="NCBI Taxonomy" id="121224"/>
    <lineage>
        <taxon>Eukaryota</taxon>
        <taxon>Metazoa</taxon>
        <taxon>Ecdysozoa</taxon>
        <taxon>Arthropoda</taxon>
        <taxon>Hexapoda</taxon>
        <taxon>Insecta</taxon>
        <taxon>Pterygota</taxon>
        <taxon>Neoptera</taxon>
        <taxon>Paraneoptera</taxon>
        <taxon>Psocodea</taxon>
        <taxon>Troctomorpha</taxon>
        <taxon>Phthiraptera</taxon>
        <taxon>Anoplura</taxon>
        <taxon>Pediculidae</taxon>
        <taxon>Pediculus</taxon>
    </lineage>
</organism>
<proteinExistence type="predicted"/>
<feature type="domain" description="SRA1/Sec31" evidence="1">
    <location>
        <begin position="67"/>
        <end position="196"/>
    </location>
</feature>
<keyword evidence="2" id="KW-0675">Receptor</keyword>
<evidence type="ECO:0000313" key="3">
    <source>
        <dbReference type="EnsemblMetazoa" id="PHUM081750-PA"/>
    </source>
</evidence>
<dbReference type="STRING" id="121224.E0VC86"/>
<dbReference type="KEGG" id="phu:Phum_PHUM081750"/>
<dbReference type="InterPro" id="IPR040243">
    <property type="entry name" value="Steroid_recept_RNA_1"/>
</dbReference>
<dbReference type="OMA" id="PRNFLNK"/>
<dbReference type="Gene3D" id="1.20.940.10">
    <property type="entry name" value="Functional domain of the splicing factor Prp18"/>
    <property type="match status" value="1"/>
</dbReference>
<accession>E0VC86</accession>
<reference evidence="2" key="1">
    <citation type="submission" date="2007-04" db="EMBL/GenBank/DDBJ databases">
        <title>Annotation of Pediculus humanus corporis strain USDA.</title>
        <authorList>
            <person name="Kirkness E."/>
            <person name="Hannick L."/>
            <person name="Hass B."/>
            <person name="Bruggner R."/>
            <person name="Lawson D."/>
            <person name="Bidwell S."/>
            <person name="Joardar V."/>
            <person name="Caler E."/>
            <person name="Walenz B."/>
            <person name="Inman J."/>
            <person name="Schobel S."/>
            <person name="Galinsky K."/>
            <person name="Amedeo P."/>
            <person name="Strausberg R."/>
        </authorList>
    </citation>
    <scope>NUCLEOTIDE SEQUENCE</scope>
    <source>
        <strain evidence="2">USDA</strain>
    </source>
</reference>
<gene>
    <name evidence="3" type="primary">8231479</name>
    <name evidence="2" type="ORF">Phum_PHUM081750</name>
</gene>
<evidence type="ECO:0000313" key="2">
    <source>
        <dbReference type="EMBL" id="EEB10992.1"/>
    </source>
</evidence>
<dbReference type="CTD" id="8231479"/>
<dbReference type="EMBL" id="AAZO01000974">
    <property type="status" value="NOT_ANNOTATED_CDS"/>
    <property type="molecule type" value="Genomic_DNA"/>
</dbReference>
<dbReference type="OrthoDB" id="5982138at2759"/>
<evidence type="ECO:0000259" key="1">
    <source>
        <dbReference type="Pfam" id="PF07304"/>
    </source>
</evidence>
<dbReference type="EnsemblMetazoa" id="PHUM081750-RA">
    <property type="protein sequence ID" value="PHUM081750-PA"/>
    <property type="gene ID" value="PHUM081750"/>
</dbReference>
<dbReference type="PANTHER" id="PTHR18834:SF2">
    <property type="entry name" value="STEROID RECEPTOR RNA ACTIVATOR 1"/>
    <property type="match status" value="1"/>
</dbReference>
<reference evidence="2" key="2">
    <citation type="submission" date="2007-04" db="EMBL/GenBank/DDBJ databases">
        <title>The genome of the human body louse.</title>
        <authorList>
            <consortium name="The Human Body Louse Genome Consortium"/>
            <person name="Kirkness E."/>
            <person name="Walenz B."/>
            <person name="Hass B."/>
            <person name="Bruggner R."/>
            <person name="Strausberg R."/>
        </authorList>
    </citation>
    <scope>NUCLEOTIDE SEQUENCE</scope>
    <source>
        <strain evidence="2">USDA</strain>
    </source>
</reference>
<dbReference type="HOGENOM" id="CLU_081395_0_0_1"/>
<dbReference type="AlphaFoldDB" id="E0VC86"/>